<comment type="caution">
    <text evidence="1">The sequence shown here is derived from an EMBL/GenBank/DDBJ whole genome shotgun (WGS) entry which is preliminary data.</text>
</comment>
<name>A0ABP3CQK7_9FIRM</name>
<evidence type="ECO:0000313" key="1">
    <source>
        <dbReference type="EMBL" id="GAA0213002.1"/>
    </source>
</evidence>
<proteinExistence type="predicted"/>
<keyword evidence="2" id="KW-1185">Reference proteome</keyword>
<dbReference type="EMBL" id="BAAACR010000012">
    <property type="protein sequence ID" value="GAA0213002.1"/>
    <property type="molecule type" value="Genomic_DNA"/>
</dbReference>
<gene>
    <name evidence="1" type="ORF">GCM10008919_15280</name>
</gene>
<sequence>MRLLHTQRKKPNKYHARKTTVCGRTFDSKREAEVYLELLAQKQAGEIVRIGFQPSYTLLAGFVDNTGKKQRPITYTADFFVTYADGRREVIEVKGVRTRDYLLRKKLFLHMMREKDIVFREVR</sequence>
<evidence type="ECO:0008006" key="3">
    <source>
        <dbReference type="Google" id="ProtNLM"/>
    </source>
</evidence>
<protein>
    <recommendedName>
        <fullName evidence="3">DUF1064 domain-containing protein</fullName>
    </recommendedName>
</protein>
<evidence type="ECO:0000313" key="2">
    <source>
        <dbReference type="Proteomes" id="UP001500399"/>
    </source>
</evidence>
<dbReference type="InterPro" id="IPR009414">
    <property type="entry name" value="DUF1064"/>
</dbReference>
<accession>A0ABP3CQK7</accession>
<reference evidence="2" key="1">
    <citation type="journal article" date="2019" name="Int. J. Syst. Evol. Microbiol.">
        <title>The Global Catalogue of Microorganisms (GCM) 10K type strain sequencing project: providing services to taxonomists for standard genome sequencing and annotation.</title>
        <authorList>
            <consortium name="The Broad Institute Genomics Platform"/>
            <consortium name="The Broad Institute Genome Sequencing Center for Infectious Disease"/>
            <person name="Wu L."/>
            <person name="Ma J."/>
        </authorList>
    </citation>
    <scope>NUCLEOTIDE SEQUENCE [LARGE SCALE GENOMIC DNA]</scope>
    <source>
        <strain evidence="2">JCM 8542</strain>
    </source>
</reference>
<dbReference type="Pfam" id="PF06356">
    <property type="entry name" value="DUF1064"/>
    <property type="match status" value="1"/>
</dbReference>
<organism evidence="1 2">
    <name type="scientific">Selenomonas dianae</name>
    <dbReference type="NCBI Taxonomy" id="135079"/>
    <lineage>
        <taxon>Bacteria</taxon>
        <taxon>Bacillati</taxon>
        <taxon>Bacillota</taxon>
        <taxon>Negativicutes</taxon>
        <taxon>Selenomonadales</taxon>
        <taxon>Selenomonadaceae</taxon>
        <taxon>Selenomonas</taxon>
    </lineage>
</organism>
<dbReference type="Proteomes" id="UP001500399">
    <property type="component" value="Unassembled WGS sequence"/>
</dbReference>